<keyword evidence="5 8" id="KW-0378">Hydrolase</keyword>
<dbReference type="Pfam" id="PF09827">
    <property type="entry name" value="CRISPR_Cas2"/>
    <property type="match status" value="1"/>
</dbReference>
<keyword evidence="3 8" id="KW-0479">Metal-binding</keyword>
<dbReference type="GO" id="GO:0046872">
    <property type="term" value="F:metal ion binding"/>
    <property type="evidence" value="ECO:0007669"/>
    <property type="project" value="UniProtKB-UniRule"/>
</dbReference>
<evidence type="ECO:0000256" key="5">
    <source>
        <dbReference type="ARBA" id="ARBA00022801"/>
    </source>
</evidence>
<dbReference type="NCBIfam" id="TIGR01573">
    <property type="entry name" value="cas2"/>
    <property type="match status" value="1"/>
</dbReference>
<comment type="cofactor">
    <cofactor evidence="1 8">
        <name>Mg(2+)</name>
        <dbReference type="ChEBI" id="CHEBI:18420"/>
    </cofactor>
</comment>
<dbReference type="eggNOG" id="arCOG04194">
    <property type="taxonomic scope" value="Archaea"/>
</dbReference>
<protein>
    <recommendedName>
        <fullName evidence="8">CRISPR-associated endoribonuclease Cas2</fullName>
        <ecNumber evidence="8">3.1.-.-</ecNumber>
    </recommendedName>
</protein>
<dbReference type="InterPro" id="IPR021127">
    <property type="entry name" value="CRISPR_associated_Cas2"/>
</dbReference>
<accession>D3E3B5</accession>
<dbReference type="PATRIC" id="fig|634498.28.peg.1177"/>
<dbReference type="GeneID" id="8770827"/>
<dbReference type="RefSeq" id="WP_012955975.1">
    <property type="nucleotide sequence ID" value="NC_013790.1"/>
</dbReference>
<keyword evidence="2 8" id="KW-0540">Nuclease</keyword>
<evidence type="ECO:0000256" key="3">
    <source>
        <dbReference type="ARBA" id="ARBA00022723"/>
    </source>
</evidence>
<keyword evidence="7 8" id="KW-0051">Antiviral defense</keyword>
<dbReference type="GO" id="GO:0016787">
    <property type="term" value="F:hydrolase activity"/>
    <property type="evidence" value="ECO:0007669"/>
    <property type="project" value="UniProtKB-KW"/>
</dbReference>
<proteinExistence type="inferred from homology"/>
<evidence type="ECO:0000256" key="2">
    <source>
        <dbReference type="ARBA" id="ARBA00022722"/>
    </source>
</evidence>
<keyword evidence="10" id="KW-1185">Reference proteome</keyword>
<organism evidence="9 10">
    <name type="scientific">Methanobrevibacter ruminantium (strain ATCC 35063 / DSM 1093 / JCM 13430 / OCM 146 / M1)</name>
    <name type="common">Methanobacterium ruminantium</name>
    <dbReference type="NCBI Taxonomy" id="634498"/>
    <lineage>
        <taxon>Archaea</taxon>
        <taxon>Methanobacteriati</taxon>
        <taxon>Methanobacteriota</taxon>
        <taxon>Methanomada group</taxon>
        <taxon>Methanobacteria</taxon>
        <taxon>Methanobacteriales</taxon>
        <taxon>Methanobacteriaceae</taxon>
        <taxon>Methanobrevibacter</taxon>
    </lineage>
</organism>
<dbReference type="GO" id="GO:0043571">
    <property type="term" value="P:maintenance of CRISPR repeat elements"/>
    <property type="evidence" value="ECO:0007669"/>
    <property type="project" value="UniProtKB-UniRule"/>
</dbReference>
<evidence type="ECO:0000313" key="9">
    <source>
        <dbReference type="EMBL" id="ADC47026.1"/>
    </source>
</evidence>
<dbReference type="EC" id="3.1.-.-" evidence="8"/>
<dbReference type="KEGG" id="mru:mru_1176"/>
<dbReference type="GO" id="GO:0004521">
    <property type="term" value="F:RNA endonuclease activity"/>
    <property type="evidence" value="ECO:0007669"/>
    <property type="project" value="InterPro"/>
</dbReference>
<evidence type="ECO:0000256" key="7">
    <source>
        <dbReference type="ARBA" id="ARBA00023118"/>
    </source>
</evidence>
<evidence type="ECO:0000256" key="6">
    <source>
        <dbReference type="ARBA" id="ARBA00022842"/>
    </source>
</evidence>
<dbReference type="EMBL" id="CP001719">
    <property type="protein sequence ID" value="ADC47026.1"/>
    <property type="molecule type" value="Genomic_DNA"/>
</dbReference>
<dbReference type="PANTHER" id="PTHR34405">
    <property type="entry name" value="CRISPR-ASSOCIATED ENDORIBONUCLEASE CAS2"/>
    <property type="match status" value="1"/>
</dbReference>
<sequence>MLVFVMYDIVDTPTRTSLVKKLKHYGLHRIQKSIFCGFLSIDERLNLASEFDFFMSSERDSIILIPTCESCVDSILIEGNLDLPKKSLYEFL</sequence>
<evidence type="ECO:0000256" key="1">
    <source>
        <dbReference type="ARBA" id="ARBA00001946"/>
    </source>
</evidence>
<reference evidence="9 10" key="1">
    <citation type="journal article" date="2010" name="PLoS ONE">
        <title>The genome sequence of the rumen methanogen Methanobrevibacter ruminantium reveals new possibilities for controlling ruminant methane emissions.</title>
        <authorList>
            <person name="Leahy S.C."/>
            <person name="Kelly W.J."/>
            <person name="Altermann E."/>
            <person name="Ronimus R.S."/>
            <person name="Yeoman C.J."/>
            <person name="Pacheco D.M."/>
            <person name="Li D."/>
            <person name="Kong Z."/>
            <person name="McTavish S."/>
            <person name="Sang C."/>
            <person name="Lambie S.C."/>
            <person name="Janssen P.H."/>
            <person name="Dey D."/>
            <person name="Attwood G.T."/>
        </authorList>
    </citation>
    <scope>NUCLEOTIDE SEQUENCE [LARGE SCALE GENOMIC DNA]</scope>
    <source>
        <strain evidence="10">ATCC 35063 / DSM 1093 / JCM 13430 / OCM 146 / M1</strain>
    </source>
</reference>
<gene>
    <name evidence="8" type="primary">cas2</name>
    <name evidence="9" type="ordered locus">mru_1176</name>
</gene>
<dbReference type="Gene3D" id="3.30.70.240">
    <property type="match status" value="1"/>
</dbReference>
<dbReference type="Proteomes" id="UP000008680">
    <property type="component" value="Chromosome"/>
</dbReference>
<name>D3E3B5_METRM</name>
<keyword evidence="4 8" id="KW-0255">Endonuclease</keyword>
<comment type="subunit">
    <text evidence="8">Homodimer, forms a heterotetramer with a Cas1 homodimer.</text>
</comment>
<dbReference type="CDD" id="cd09725">
    <property type="entry name" value="Cas2_I_II_III"/>
    <property type="match status" value="1"/>
</dbReference>
<dbReference type="STRING" id="634498.mru_1176"/>
<evidence type="ECO:0000256" key="8">
    <source>
        <dbReference type="HAMAP-Rule" id="MF_01471"/>
    </source>
</evidence>
<dbReference type="AlphaFoldDB" id="D3E3B5"/>
<dbReference type="HAMAP" id="MF_01471">
    <property type="entry name" value="Cas2"/>
    <property type="match status" value="1"/>
</dbReference>
<dbReference type="HOGENOM" id="CLU_161124_2_0_2"/>
<dbReference type="SUPFAM" id="SSF143430">
    <property type="entry name" value="TTP0101/SSO1404-like"/>
    <property type="match status" value="1"/>
</dbReference>
<dbReference type="InterPro" id="IPR019199">
    <property type="entry name" value="Virulence_VapD/CRISPR_Cas2"/>
</dbReference>
<keyword evidence="6 8" id="KW-0460">Magnesium</keyword>
<comment type="similarity">
    <text evidence="8">Belongs to the CRISPR-associated endoribonuclease Cas2 protein family.</text>
</comment>
<dbReference type="GO" id="GO:0051607">
    <property type="term" value="P:defense response to virus"/>
    <property type="evidence" value="ECO:0007669"/>
    <property type="project" value="UniProtKB-UniRule"/>
</dbReference>
<comment type="function">
    <text evidence="8">CRISPR (clustered regularly interspaced short palindromic repeat), is an adaptive immune system that provides protection against mobile genetic elements (viruses, transposable elements and conjugative plasmids). CRISPR clusters contain sequences complementary to antecedent mobile elements and target invading nucleic acids. CRISPR clusters are transcribed and processed into CRISPR RNA (crRNA). Functions as a ssRNA-specific endoribonuclease. Involved in the integration of spacer DNA into the CRISPR cassette.</text>
</comment>
<dbReference type="PANTHER" id="PTHR34405:SF3">
    <property type="entry name" value="CRISPR-ASSOCIATED ENDORIBONUCLEASE CAS2 3"/>
    <property type="match status" value="1"/>
</dbReference>
<evidence type="ECO:0000313" key="10">
    <source>
        <dbReference type="Proteomes" id="UP000008680"/>
    </source>
</evidence>
<evidence type="ECO:0000256" key="4">
    <source>
        <dbReference type="ARBA" id="ARBA00022759"/>
    </source>
</evidence>
<feature type="binding site" evidence="8">
    <location>
        <position position="8"/>
    </location>
    <ligand>
        <name>Mg(2+)</name>
        <dbReference type="ChEBI" id="CHEBI:18420"/>
        <note>catalytic</note>
    </ligand>
</feature>